<dbReference type="InterPro" id="IPR000531">
    <property type="entry name" value="Beta-barrel_TonB"/>
</dbReference>
<evidence type="ECO:0000259" key="16">
    <source>
        <dbReference type="Pfam" id="PF00593"/>
    </source>
</evidence>
<dbReference type="Pfam" id="PF07715">
    <property type="entry name" value="Plug"/>
    <property type="match status" value="1"/>
</dbReference>
<keyword evidence="19" id="KW-1185">Reference proteome</keyword>
<keyword evidence="3 12" id="KW-1134">Transmembrane beta strand</keyword>
<evidence type="ECO:0000256" key="9">
    <source>
        <dbReference type="ARBA" id="ARBA00023077"/>
    </source>
</evidence>
<evidence type="ECO:0000256" key="1">
    <source>
        <dbReference type="ARBA" id="ARBA00004571"/>
    </source>
</evidence>
<dbReference type="Gene3D" id="2.40.170.20">
    <property type="entry name" value="TonB-dependent receptor, beta-barrel domain"/>
    <property type="match status" value="1"/>
</dbReference>
<dbReference type="InterPro" id="IPR010917">
    <property type="entry name" value="TonB_rcpt_CS"/>
</dbReference>
<comment type="subcellular location">
    <subcellularLocation>
        <location evidence="1 12">Cell outer membrane</location>
        <topology evidence="1 12">Multi-pass membrane protein</topology>
    </subcellularLocation>
</comment>
<dbReference type="InterPro" id="IPR036942">
    <property type="entry name" value="Beta-barrel_TonB_sf"/>
</dbReference>
<sequence>MKNYTKITLESYRTKLLTGAALSVVLAGIQPAAAQMVMEEVMVTAQKRSQSAQDVGISISAFSRSQLEAMGYTNAQEVTAMAPGVTTMQPNGEANYSIGIRGVANNDFTTNVESPVAIYVDEVYISQMSGAGFMLFDIDRVEVLRGPQGTLFGRNATGGLVHYVTAKPTQEFGGYGSLSYGSFDRIKFQGAVNMPVNDKLAIRASASTHQGDGYIINRLQPGSKLNNANESAGRLQVLFTPSNAVDILLNARFGQQDIRTGFFENVSEANPDGVLTPTVPNVSLDNYLDNDGDPYAGDYDKPGRNKLETYGFSGTLNWDMEWAELTSITDYQSVNRNYIEDSDASPVDYFNFYLTTDAKQFSEELRLAGSTDKMKWVTGFYYMDLDINDTNGIIAPGFLTDFVNLVTPEVQNGDIPPFTDPAEFGFNGLRNPYQTDVKTWSVFGQLEFDLSDELSLIAGFRYIDEKKNHNYRDIAYFFPGTSNDGLDPNAEEVVDFVTPYAGKRHDKEWSARAQVNYRPNEDTLLYASWNRGVKSGGFNAPLLPTAEYVTEPLMNYRPEKLDAFEVGFKLDFAEGKARVNGSAYYYDYNDYQAFAIIQLDTFTLNADAKNKGFELELLLNPRDGMDIQAGIGYIDAKVKNVPGITVDVDTDLGTVSAILPGAELRPVNTPKWNLNGLIRQEFDIGSGAIALQLDGQYRSEHVFGLLSTPALTEDGYFVGNASVTYIHGTDEAWSVRLFVKNITDEEYLVQTFDLGGSLAGGGLFGMTEQYYGRPRTWGVNLSYNF</sequence>
<feature type="domain" description="TonB-dependent receptor-like beta-barrel" evidence="16">
    <location>
        <begin position="271"/>
        <end position="742"/>
    </location>
</feature>
<gene>
    <name evidence="18" type="ORF">CRD36_16620</name>
</gene>
<organism evidence="18 19">
    <name type="scientific">Paremcibacter congregatus</name>
    <dbReference type="NCBI Taxonomy" id="2043170"/>
    <lineage>
        <taxon>Bacteria</taxon>
        <taxon>Pseudomonadati</taxon>
        <taxon>Pseudomonadota</taxon>
        <taxon>Alphaproteobacteria</taxon>
        <taxon>Emcibacterales</taxon>
        <taxon>Emcibacteraceae</taxon>
        <taxon>Paremcibacter</taxon>
    </lineage>
</organism>
<evidence type="ECO:0000256" key="14">
    <source>
        <dbReference type="RuleBase" id="RU003357"/>
    </source>
</evidence>
<proteinExistence type="inferred from homology"/>
<dbReference type="FunCoup" id="A0A2G4YQ48">
    <property type="interactions" value="5"/>
</dbReference>
<dbReference type="CDD" id="cd01347">
    <property type="entry name" value="ligand_gated_channel"/>
    <property type="match status" value="1"/>
</dbReference>
<accession>A0A2G4YQ48</accession>
<dbReference type="Proteomes" id="UP000229730">
    <property type="component" value="Unassembled WGS sequence"/>
</dbReference>
<evidence type="ECO:0000256" key="2">
    <source>
        <dbReference type="ARBA" id="ARBA00022448"/>
    </source>
</evidence>
<evidence type="ECO:0000256" key="7">
    <source>
        <dbReference type="ARBA" id="ARBA00023004"/>
    </source>
</evidence>
<keyword evidence="10 12" id="KW-0472">Membrane</keyword>
<evidence type="ECO:0000256" key="10">
    <source>
        <dbReference type="ARBA" id="ARBA00023136"/>
    </source>
</evidence>
<evidence type="ECO:0000259" key="17">
    <source>
        <dbReference type="Pfam" id="PF07715"/>
    </source>
</evidence>
<dbReference type="InterPro" id="IPR039426">
    <property type="entry name" value="TonB-dep_rcpt-like"/>
</dbReference>
<keyword evidence="7" id="KW-0408">Iron</keyword>
<dbReference type="OrthoDB" id="7208812at2"/>
<comment type="similarity">
    <text evidence="12 14">Belongs to the TonB-dependent receptor family.</text>
</comment>
<dbReference type="InParanoid" id="A0A2G4YQ48"/>
<evidence type="ECO:0000256" key="15">
    <source>
        <dbReference type="SAM" id="SignalP"/>
    </source>
</evidence>
<evidence type="ECO:0000256" key="3">
    <source>
        <dbReference type="ARBA" id="ARBA00022452"/>
    </source>
</evidence>
<dbReference type="InterPro" id="IPR012910">
    <property type="entry name" value="Plug_dom"/>
</dbReference>
<evidence type="ECO:0000256" key="11">
    <source>
        <dbReference type="ARBA" id="ARBA00023237"/>
    </source>
</evidence>
<feature type="chain" id="PRO_5013908729" evidence="15">
    <location>
        <begin position="35"/>
        <end position="785"/>
    </location>
</feature>
<dbReference type="AlphaFoldDB" id="A0A2G4YQ48"/>
<feature type="domain" description="TonB-dependent receptor plug" evidence="17">
    <location>
        <begin position="52"/>
        <end position="159"/>
    </location>
</feature>
<keyword evidence="11 12" id="KW-0998">Cell outer membrane</keyword>
<evidence type="ECO:0000313" key="19">
    <source>
        <dbReference type="Proteomes" id="UP000229730"/>
    </source>
</evidence>
<evidence type="ECO:0000256" key="8">
    <source>
        <dbReference type="ARBA" id="ARBA00023065"/>
    </source>
</evidence>
<dbReference type="PROSITE" id="PS52016">
    <property type="entry name" value="TONB_DEPENDENT_REC_3"/>
    <property type="match status" value="1"/>
</dbReference>
<evidence type="ECO:0000256" key="12">
    <source>
        <dbReference type="PROSITE-ProRule" id="PRU01360"/>
    </source>
</evidence>
<evidence type="ECO:0000256" key="5">
    <source>
        <dbReference type="ARBA" id="ARBA00022692"/>
    </source>
</evidence>
<feature type="short sequence motif" description="TonB C-terminal box" evidence="13">
    <location>
        <begin position="768"/>
        <end position="785"/>
    </location>
</feature>
<dbReference type="PROSITE" id="PS01156">
    <property type="entry name" value="TONB_DEPENDENT_REC_2"/>
    <property type="match status" value="1"/>
</dbReference>
<keyword evidence="4" id="KW-0410">Iron transport</keyword>
<evidence type="ECO:0000256" key="4">
    <source>
        <dbReference type="ARBA" id="ARBA00022496"/>
    </source>
</evidence>
<keyword evidence="2 12" id="KW-0813">Transport</keyword>
<protein>
    <submittedName>
        <fullName evidence="18">Ligand-gated channel</fullName>
    </submittedName>
</protein>
<keyword evidence="6 15" id="KW-0732">Signal</keyword>
<feature type="signal peptide" evidence="15">
    <location>
        <begin position="1"/>
        <end position="34"/>
    </location>
</feature>
<dbReference type="GO" id="GO:0006826">
    <property type="term" value="P:iron ion transport"/>
    <property type="evidence" value="ECO:0007669"/>
    <property type="project" value="UniProtKB-KW"/>
</dbReference>
<dbReference type="PANTHER" id="PTHR32552">
    <property type="entry name" value="FERRICHROME IRON RECEPTOR-RELATED"/>
    <property type="match status" value="1"/>
</dbReference>
<dbReference type="GO" id="GO:0009279">
    <property type="term" value="C:cell outer membrane"/>
    <property type="evidence" value="ECO:0007669"/>
    <property type="project" value="UniProtKB-SubCell"/>
</dbReference>
<dbReference type="SUPFAM" id="SSF56935">
    <property type="entry name" value="Porins"/>
    <property type="match status" value="1"/>
</dbReference>
<keyword evidence="9 14" id="KW-0798">TonB box</keyword>
<keyword evidence="8" id="KW-0406">Ion transport</keyword>
<comment type="caution">
    <text evidence="18">The sequence shown here is derived from an EMBL/GenBank/DDBJ whole genome shotgun (WGS) entry which is preliminary data.</text>
</comment>
<evidence type="ECO:0000313" key="18">
    <source>
        <dbReference type="EMBL" id="PHZ83586.1"/>
    </source>
</evidence>
<dbReference type="Pfam" id="PF00593">
    <property type="entry name" value="TonB_dep_Rec_b-barrel"/>
    <property type="match status" value="1"/>
</dbReference>
<reference evidence="18 19" key="1">
    <citation type="submission" date="2017-10" db="EMBL/GenBank/DDBJ databases">
        <title>Frigbacter circumglobatus gen. nov. sp. nov., isolated from sediment cultured in situ.</title>
        <authorList>
            <person name="Zhao Z."/>
        </authorList>
    </citation>
    <scope>NUCLEOTIDE SEQUENCE [LARGE SCALE GENOMIC DNA]</scope>
    <source>
        <strain evidence="18 19">ZYL</strain>
    </source>
</reference>
<evidence type="ECO:0000256" key="6">
    <source>
        <dbReference type="ARBA" id="ARBA00022729"/>
    </source>
</evidence>
<dbReference type="RefSeq" id="WP_099475091.1">
    <property type="nucleotide sequence ID" value="NZ_CP041025.1"/>
</dbReference>
<dbReference type="EMBL" id="PDEM01000032">
    <property type="protein sequence ID" value="PHZ83586.1"/>
    <property type="molecule type" value="Genomic_DNA"/>
</dbReference>
<dbReference type="PANTHER" id="PTHR32552:SF81">
    <property type="entry name" value="TONB-DEPENDENT OUTER MEMBRANE RECEPTOR"/>
    <property type="match status" value="1"/>
</dbReference>
<keyword evidence="5 12" id="KW-0812">Transmembrane</keyword>
<evidence type="ECO:0000256" key="13">
    <source>
        <dbReference type="PROSITE-ProRule" id="PRU10144"/>
    </source>
</evidence>
<name>A0A2G4YQ48_9PROT</name>